<dbReference type="EMBL" id="WCTJ01000004">
    <property type="protein sequence ID" value="KAB4257575.1"/>
    <property type="molecule type" value="Genomic_DNA"/>
</dbReference>
<dbReference type="PANTHER" id="PTHR30371:SF0">
    <property type="entry name" value="SEC-INDEPENDENT PROTEIN TRANSLOCASE PROTEIN TATC, CHLOROPLASTIC-RELATED"/>
    <property type="match status" value="1"/>
</dbReference>
<comment type="function">
    <text evidence="5">Part of the twin-arginine translocation (Tat) system that transports large folded proteins containing a characteristic twin-arginine motif in their signal peptide across membranes.</text>
</comment>
<reference evidence="6 7" key="1">
    <citation type="journal article" date="2019" name="Nat. Med.">
        <title>A library of human gut bacterial isolates paired with longitudinal multiomics data enables mechanistic microbiome research.</title>
        <authorList>
            <person name="Poyet M."/>
            <person name="Groussin M."/>
            <person name="Gibbons S.M."/>
            <person name="Avila-Pacheco J."/>
            <person name="Jiang X."/>
            <person name="Kearney S.M."/>
            <person name="Perrotta A.R."/>
            <person name="Berdy B."/>
            <person name="Zhao S."/>
            <person name="Lieberman T.D."/>
            <person name="Swanson P.K."/>
            <person name="Smith M."/>
            <person name="Roesemann S."/>
            <person name="Alexander J.E."/>
            <person name="Rich S.A."/>
            <person name="Livny J."/>
            <person name="Vlamakis H."/>
            <person name="Clish C."/>
            <person name="Bullock K."/>
            <person name="Deik A."/>
            <person name="Scott J."/>
            <person name="Pierce K.A."/>
            <person name="Xavier R.J."/>
            <person name="Alm E.J."/>
        </authorList>
    </citation>
    <scope>NUCLEOTIDE SEQUENCE [LARGE SCALE GENOMIC DNA]</scope>
    <source>
        <strain evidence="6 7">BIOML-A3</strain>
    </source>
</reference>
<keyword evidence="5" id="KW-0811">Translocation</keyword>
<dbReference type="NCBIfam" id="TIGR00945">
    <property type="entry name" value="tatC"/>
    <property type="match status" value="1"/>
</dbReference>
<evidence type="ECO:0000313" key="6">
    <source>
        <dbReference type="EMBL" id="KAB4257575.1"/>
    </source>
</evidence>
<evidence type="ECO:0000256" key="3">
    <source>
        <dbReference type="ARBA" id="ARBA00022989"/>
    </source>
</evidence>
<dbReference type="RefSeq" id="WP_151882294.1">
    <property type="nucleotide sequence ID" value="NZ_WCTH01000006.1"/>
</dbReference>
<evidence type="ECO:0000256" key="2">
    <source>
        <dbReference type="ARBA" id="ARBA00022692"/>
    </source>
</evidence>
<keyword evidence="3 5" id="KW-1133">Transmembrane helix</keyword>
<dbReference type="GO" id="GO:0043953">
    <property type="term" value="P:protein transport by the Tat complex"/>
    <property type="evidence" value="ECO:0007669"/>
    <property type="project" value="UniProtKB-UniRule"/>
</dbReference>
<organism evidence="6 7">
    <name type="scientific">Bacteroides uniformis</name>
    <dbReference type="NCBI Taxonomy" id="820"/>
    <lineage>
        <taxon>Bacteria</taxon>
        <taxon>Pseudomonadati</taxon>
        <taxon>Bacteroidota</taxon>
        <taxon>Bacteroidia</taxon>
        <taxon>Bacteroidales</taxon>
        <taxon>Bacteroidaceae</taxon>
        <taxon>Bacteroides</taxon>
    </lineage>
</organism>
<dbReference type="AlphaFoldDB" id="A0A6I0LR79"/>
<dbReference type="PRINTS" id="PR01840">
    <property type="entry name" value="TATCFAMILY"/>
</dbReference>
<keyword evidence="4 5" id="KW-0472">Membrane</keyword>
<feature type="transmembrane region" description="Helical" evidence="5">
    <location>
        <begin position="21"/>
        <end position="40"/>
    </location>
</feature>
<protein>
    <recommendedName>
        <fullName evidence="5">Sec-independent protein translocase protein TatC</fullName>
    </recommendedName>
</protein>
<keyword evidence="2 5" id="KW-0812">Transmembrane</keyword>
<proteinExistence type="inferred from homology"/>
<dbReference type="Pfam" id="PF00902">
    <property type="entry name" value="TatC"/>
    <property type="match status" value="1"/>
</dbReference>
<comment type="subcellular location">
    <subcellularLocation>
        <location evidence="5">Cell membrane</location>
        <topology evidence="5">Multi-pass membrane protein</topology>
    </subcellularLocation>
    <subcellularLocation>
        <location evidence="1">Membrane</location>
        <topology evidence="1">Multi-pass membrane protein</topology>
    </subcellularLocation>
</comment>
<feature type="transmembrane region" description="Helical" evidence="5">
    <location>
        <begin position="90"/>
        <end position="111"/>
    </location>
</feature>
<comment type="subunit">
    <text evidence="5">Forms a complex with TatA.</text>
</comment>
<keyword evidence="5" id="KW-0653">Protein transport</keyword>
<dbReference type="GO" id="GO:0065002">
    <property type="term" value="P:intracellular protein transmembrane transport"/>
    <property type="evidence" value="ECO:0007669"/>
    <property type="project" value="TreeGrafter"/>
</dbReference>
<gene>
    <name evidence="5 6" type="primary">tatC</name>
    <name evidence="6" type="ORF">GAP48_03610</name>
</gene>
<dbReference type="InterPro" id="IPR002033">
    <property type="entry name" value="TatC"/>
</dbReference>
<comment type="caution">
    <text evidence="5">Lacks conserved residue(s) required for the propagation of feature annotation.</text>
</comment>
<evidence type="ECO:0000256" key="1">
    <source>
        <dbReference type="ARBA" id="ARBA00004141"/>
    </source>
</evidence>
<evidence type="ECO:0000256" key="5">
    <source>
        <dbReference type="HAMAP-Rule" id="MF_00902"/>
    </source>
</evidence>
<dbReference type="GO" id="GO:0009977">
    <property type="term" value="F:proton motive force dependent protein transmembrane transporter activity"/>
    <property type="evidence" value="ECO:0007669"/>
    <property type="project" value="TreeGrafter"/>
</dbReference>
<dbReference type="HAMAP" id="MF_00902">
    <property type="entry name" value="TatC"/>
    <property type="match status" value="1"/>
</dbReference>
<comment type="similarity">
    <text evidence="5">Belongs to the TatC family.</text>
</comment>
<dbReference type="PANTHER" id="PTHR30371">
    <property type="entry name" value="SEC-INDEPENDENT PROTEIN TRANSLOCASE PROTEIN TATC"/>
    <property type="match status" value="1"/>
</dbReference>
<keyword evidence="5" id="KW-1003">Cell membrane</keyword>
<name>A0A6I0LR79_BACUN</name>
<feature type="transmembrane region" description="Helical" evidence="5">
    <location>
        <begin position="132"/>
        <end position="156"/>
    </location>
</feature>
<dbReference type="GO" id="GO:0033281">
    <property type="term" value="C:TAT protein transport complex"/>
    <property type="evidence" value="ECO:0007669"/>
    <property type="project" value="UniProtKB-UniRule"/>
</dbReference>
<dbReference type="Proteomes" id="UP000487989">
    <property type="component" value="Unassembled WGS sequence"/>
</dbReference>
<sequence length="262" mass="29423">MPGTEKTESMSFWSHLDVLRVALMKIAAVTVVFGVAAFFFKEQLFAVILAPKEAGFITYRLLNDLSGLITDAGAPDFYVKLINTGLAEQFIIHMKTALCAGFLCASPYILYQLFRFVSPALYANERRYVVRVVGSSYAMFVLGVAVSYFMIFPLTFRFLGTYQVSGDVENMITLQSYISTLMLMSLAMGIVFEIPILSWLFAKLGFISADFMRRYRKHAVVIILVIAAVITPTSDVFTLSLVALPMWLLYEVSIWIVKSNKI</sequence>
<feature type="transmembrane region" description="Helical" evidence="5">
    <location>
        <begin position="176"/>
        <end position="202"/>
    </location>
</feature>
<keyword evidence="5" id="KW-0813">Transport</keyword>
<evidence type="ECO:0000313" key="7">
    <source>
        <dbReference type="Proteomes" id="UP000487989"/>
    </source>
</evidence>
<accession>A0A6I0LR79</accession>
<comment type="caution">
    <text evidence="6">The sequence shown here is derived from an EMBL/GenBank/DDBJ whole genome shotgun (WGS) entry which is preliminary data.</text>
</comment>
<evidence type="ECO:0000256" key="4">
    <source>
        <dbReference type="ARBA" id="ARBA00023136"/>
    </source>
</evidence>